<dbReference type="Pfam" id="PF01156">
    <property type="entry name" value="IU_nuc_hydro"/>
    <property type="match status" value="1"/>
</dbReference>
<dbReference type="InterPro" id="IPR001910">
    <property type="entry name" value="Inosine/uridine_hydrolase_dom"/>
</dbReference>
<dbReference type="Proteomes" id="UP000233491">
    <property type="component" value="Unassembled WGS sequence"/>
</dbReference>
<dbReference type="PANTHER" id="PTHR12304">
    <property type="entry name" value="INOSINE-URIDINE PREFERRING NUCLEOSIDE HYDROLASE"/>
    <property type="match status" value="1"/>
</dbReference>
<dbReference type="GO" id="GO:0008477">
    <property type="term" value="F:purine nucleosidase activity"/>
    <property type="evidence" value="ECO:0007669"/>
    <property type="project" value="TreeGrafter"/>
</dbReference>
<dbReference type="GO" id="GO:0005829">
    <property type="term" value="C:cytosol"/>
    <property type="evidence" value="ECO:0007669"/>
    <property type="project" value="TreeGrafter"/>
</dbReference>
<comment type="caution">
    <text evidence="4">The sequence shown here is derived from an EMBL/GenBank/DDBJ whole genome shotgun (WGS) entry which is preliminary data.</text>
</comment>
<name>A0A1I4U9E2_9HYPH</name>
<keyword evidence="5" id="KW-1185">Reference proteome</keyword>
<evidence type="ECO:0000313" key="5">
    <source>
        <dbReference type="Proteomes" id="UP000233491"/>
    </source>
</evidence>
<sequence length="314" mass="34099">MSPRSIIIDTDPGQDDAVAFMLALAFPEAIDVLGITTVAGNVGLTKTSTNALKLLELIGRTDVPVFAGASAPFAVKLETAEYVHGETGLNGWTFPDPVTPLRPEFAPDFIVETVMSRPEKSVTLVPLGPLTNVAMAIAREPRIASRLDKIVLMGGANIEGGNSTPAAEFNIWVDPHAAQRVFRSGAEIVVMSLDVTHQALIRKSWLADLGALKRKAAEAFVGLLSFYERFDEQKYGSDGGPLHDPTTIAYLLKPDLFEGKFVNVEIETTPGLCFGQTVVDRWSVTGRDKNATWITKIDADGFFELILEAFRRLP</sequence>
<proteinExistence type="predicted"/>
<dbReference type="CDD" id="cd02651">
    <property type="entry name" value="nuc_hydro_IU_UC_XIUA"/>
    <property type="match status" value="1"/>
</dbReference>
<dbReference type="EMBL" id="PJNW01000001">
    <property type="protein sequence ID" value="PKR91244.1"/>
    <property type="molecule type" value="Genomic_DNA"/>
</dbReference>
<keyword evidence="1 4" id="KW-0378">Hydrolase</keyword>
<keyword evidence="2" id="KW-0326">Glycosidase</keyword>
<dbReference type="RefSeq" id="WP_101287008.1">
    <property type="nucleotide sequence ID" value="NZ_FOUQ01000007.1"/>
</dbReference>
<dbReference type="SUPFAM" id="SSF53590">
    <property type="entry name" value="Nucleoside hydrolase"/>
    <property type="match status" value="1"/>
</dbReference>
<protein>
    <submittedName>
        <fullName evidence="4">Nucleoside hydrolase</fullName>
    </submittedName>
</protein>
<dbReference type="PROSITE" id="PS01247">
    <property type="entry name" value="IUNH"/>
    <property type="match status" value="1"/>
</dbReference>
<dbReference type="GO" id="GO:0006152">
    <property type="term" value="P:purine nucleoside catabolic process"/>
    <property type="evidence" value="ECO:0007669"/>
    <property type="project" value="TreeGrafter"/>
</dbReference>
<evidence type="ECO:0000256" key="1">
    <source>
        <dbReference type="ARBA" id="ARBA00022801"/>
    </source>
</evidence>
<evidence type="ECO:0000259" key="3">
    <source>
        <dbReference type="Pfam" id="PF01156"/>
    </source>
</evidence>
<evidence type="ECO:0000256" key="2">
    <source>
        <dbReference type="ARBA" id="ARBA00023295"/>
    </source>
</evidence>
<dbReference type="InterPro" id="IPR015910">
    <property type="entry name" value="I/U_nuclsd_hydro_CS"/>
</dbReference>
<reference evidence="4 5" key="1">
    <citation type="submission" date="2017-12" db="EMBL/GenBank/DDBJ databases">
        <title>Anaerobic carbon monoxide metabolism by Pleomorphomonas carboxyditropha sp. nov., a new mesophilic hydrogenogenic carboxidotroph.</title>
        <authorList>
            <person name="Esquivel-Elizondo S."/>
            <person name="Krajmalnik-Brown R."/>
        </authorList>
    </citation>
    <scope>NUCLEOTIDE SEQUENCE [LARGE SCALE GENOMIC DNA]</scope>
    <source>
        <strain evidence="4 5">R5-392</strain>
    </source>
</reference>
<dbReference type="GO" id="GO:0045437">
    <property type="term" value="F:uridine nucleosidase activity"/>
    <property type="evidence" value="ECO:0007669"/>
    <property type="project" value="UniProtKB-ARBA"/>
</dbReference>
<feature type="domain" description="Inosine/uridine-preferring nucleoside hydrolase" evidence="3">
    <location>
        <begin position="6"/>
        <end position="304"/>
    </location>
</feature>
<accession>A0A1I4U9E2</accession>
<evidence type="ECO:0000313" key="4">
    <source>
        <dbReference type="EMBL" id="PKR91244.1"/>
    </source>
</evidence>
<dbReference type="Gene3D" id="3.90.245.10">
    <property type="entry name" value="Ribonucleoside hydrolase-like"/>
    <property type="match status" value="1"/>
</dbReference>
<organism evidence="4 5">
    <name type="scientific">Pleomorphomonas diazotrophica</name>
    <dbReference type="NCBI Taxonomy" id="1166257"/>
    <lineage>
        <taxon>Bacteria</taxon>
        <taxon>Pseudomonadati</taxon>
        <taxon>Pseudomonadota</taxon>
        <taxon>Alphaproteobacteria</taxon>
        <taxon>Hyphomicrobiales</taxon>
        <taxon>Pleomorphomonadaceae</taxon>
        <taxon>Pleomorphomonas</taxon>
    </lineage>
</organism>
<dbReference type="InterPro" id="IPR023186">
    <property type="entry name" value="IUNH"/>
</dbReference>
<dbReference type="InterPro" id="IPR036452">
    <property type="entry name" value="Ribo_hydro-like"/>
</dbReference>
<dbReference type="AlphaFoldDB" id="A0A1I4U9E2"/>
<dbReference type="PANTHER" id="PTHR12304:SF4">
    <property type="entry name" value="URIDINE NUCLEOSIDASE"/>
    <property type="match status" value="1"/>
</dbReference>
<gene>
    <name evidence="4" type="ORF">CXZ10_00575</name>
</gene>
<dbReference type="OrthoDB" id="9797882at2"/>